<dbReference type="GO" id="GO:0005524">
    <property type="term" value="F:ATP binding"/>
    <property type="evidence" value="ECO:0007669"/>
    <property type="project" value="UniProtKB-KW"/>
</dbReference>
<proteinExistence type="predicted"/>
<gene>
    <name evidence="7" type="ORF">EZS28_048729</name>
</gene>
<dbReference type="InterPro" id="IPR050079">
    <property type="entry name" value="DEAD_box_RNA_helicase"/>
</dbReference>
<evidence type="ECO:0000256" key="2">
    <source>
        <dbReference type="ARBA" id="ARBA00022801"/>
    </source>
</evidence>
<feature type="compositionally biased region" description="Basic and acidic residues" evidence="5">
    <location>
        <begin position="1"/>
        <end position="15"/>
    </location>
</feature>
<feature type="region of interest" description="Disordered" evidence="5">
    <location>
        <begin position="129"/>
        <end position="151"/>
    </location>
</feature>
<feature type="region of interest" description="Disordered" evidence="5">
    <location>
        <begin position="1"/>
        <end position="59"/>
    </location>
</feature>
<evidence type="ECO:0000313" key="8">
    <source>
        <dbReference type="Proteomes" id="UP000324800"/>
    </source>
</evidence>
<keyword evidence="3" id="KW-0347">Helicase</keyword>
<sequence length="245" mass="27981">MKKDVDKSGMQKDKDSDQEEEDDDDEEEEEEDQKENIQIISQTQSAIQSRVQTPSLQTQQSQDLQLHDISMNVVEFSKNIPLQQKDRIYKQLKDLQQKAEQIALEILEKEKKMKENQKKGSEAQIKELQINTSQQQQTSSSNTSTESHQSPSQYIIPYQTNFINVIVSSDSLARGIDLTSISLVICYDTPSKIETYVHRMGRTARAGNTGTAITIVEPQQIRYFTQVIIKGIGRSPKKQVTEIMK</sequence>
<comment type="caution">
    <text evidence="7">The sequence shown here is derived from an EMBL/GenBank/DDBJ whole genome shotgun (WGS) entry which is preliminary data.</text>
</comment>
<dbReference type="GO" id="GO:0016787">
    <property type="term" value="F:hydrolase activity"/>
    <property type="evidence" value="ECO:0007669"/>
    <property type="project" value="UniProtKB-KW"/>
</dbReference>
<dbReference type="InterPro" id="IPR001650">
    <property type="entry name" value="Helicase_C-like"/>
</dbReference>
<feature type="non-terminal residue" evidence="7">
    <location>
        <position position="245"/>
    </location>
</feature>
<evidence type="ECO:0000256" key="4">
    <source>
        <dbReference type="ARBA" id="ARBA00022840"/>
    </source>
</evidence>
<dbReference type="Proteomes" id="UP000324800">
    <property type="component" value="Unassembled WGS sequence"/>
</dbReference>
<feature type="compositionally biased region" description="Low complexity" evidence="5">
    <location>
        <begin position="132"/>
        <end position="151"/>
    </location>
</feature>
<evidence type="ECO:0000313" key="7">
    <source>
        <dbReference type="EMBL" id="KAA6355744.1"/>
    </source>
</evidence>
<protein>
    <recommendedName>
        <fullName evidence="6">Helicase C-terminal domain-containing protein</fullName>
    </recommendedName>
</protein>
<keyword evidence="1" id="KW-0547">Nucleotide-binding</keyword>
<dbReference type="Pfam" id="PF00271">
    <property type="entry name" value="Helicase_C"/>
    <property type="match status" value="1"/>
</dbReference>
<feature type="domain" description="Helicase C-terminal" evidence="6">
    <location>
        <begin position="72"/>
        <end position="244"/>
    </location>
</feature>
<dbReference type="OrthoDB" id="196131at2759"/>
<dbReference type="SUPFAM" id="SSF52540">
    <property type="entry name" value="P-loop containing nucleoside triphosphate hydrolases"/>
    <property type="match status" value="1"/>
</dbReference>
<keyword evidence="2" id="KW-0378">Hydrolase</keyword>
<evidence type="ECO:0000256" key="1">
    <source>
        <dbReference type="ARBA" id="ARBA00022741"/>
    </source>
</evidence>
<evidence type="ECO:0000256" key="3">
    <source>
        <dbReference type="ARBA" id="ARBA00022806"/>
    </source>
</evidence>
<evidence type="ECO:0000259" key="6">
    <source>
        <dbReference type="PROSITE" id="PS51194"/>
    </source>
</evidence>
<feature type="compositionally biased region" description="Low complexity" evidence="5">
    <location>
        <begin position="37"/>
        <end position="59"/>
    </location>
</feature>
<accession>A0A5J4TBI7</accession>
<dbReference type="GO" id="GO:0005829">
    <property type="term" value="C:cytosol"/>
    <property type="evidence" value="ECO:0007669"/>
    <property type="project" value="TreeGrafter"/>
</dbReference>
<dbReference type="AlphaFoldDB" id="A0A5J4TBI7"/>
<feature type="compositionally biased region" description="Acidic residues" evidence="5">
    <location>
        <begin position="16"/>
        <end position="33"/>
    </location>
</feature>
<dbReference type="PANTHER" id="PTHR47959">
    <property type="entry name" value="ATP-DEPENDENT RNA HELICASE RHLE-RELATED"/>
    <property type="match status" value="1"/>
</dbReference>
<dbReference type="Gene3D" id="3.40.50.300">
    <property type="entry name" value="P-loop containing nucleotide triphosphate hydrolases"/>
    <property type="match status" value="1"/>
</dbReference>
<organism evidence="7 8">
    <name type="scientific">Streblomastix strix</name>
    <dbReference type="NCBI Taxonomy" id="222440"/>
    <lineage>
        <taxon>Eukaryota</taxon>
        <taxon>Metamonada</taxon>
        <taxon>Preaxostyla</taxon>
        <taxon>Oxymonadida</taxon>
        <taxon>Streblomastigidae</taxon>
        <taxon>Streblomastix</taxon>
    </lineage>
</organism>
<dbReference type="PROSITE" id="PS51194">
    <property type="entry name" value="HELICASE_CTER"/>
    <property type="match status" value="1"/>
</dbReference>
<keyword evidence="4" id="KW-0067">ATP-binding</keyword>
<dbReference type="InterPro" id="IPR027417">
    <property type="entry name" value="P-loop_NTPase"/>
</dbReference>
<reference evidence="7 8" key="1">
    <citation type="submission" date="2019-03" db="EMBL/GenBank/DDBJ databases">
        <title>Single cell metagenomics reveals metabolic interactions within the superorganism composed of flagellate Streblomastix strix and complex community of Bacteroidetes bacteria on its surface.</title>
        <authorList>
            <person name="Treitli S.C."/>
            <person name="Kolisko M."/>
            <person name="Husnik F."/>
            <person name="Keeling P."/>
            <person name="Hampl V."/>
        </authorList>
    </citation>
    <scope>NUCLEOTIDE SEQUENCE [LARGE SCALE GENOMIC DNA]</scope>
    <source>
        <strain evidence="7">ST1C</strain>
    </source>
</reference>
<name>A0A5J4TBI7_9EUKA</name>
<dbReference type="GO" id="GO:0003724">
    <property type="term" value="F:RNA helicase activity"/>
    <property type="evidence" value="ECO:0007669"/>
    <property type="project" value="TreeGrafter"/>
</dbReference>
<evidence type="ECO:0000256" key="5">
    <source>
        <dbReference type="SAM" id="MobiDB-lite"/>
    </source>
</evidence>
<dbReference type="PANTHER" id="PTHR47959:SF1">
    <property type="entry name" value="ATP-DEPENDENT RNA HELICASE DBPA"/>
    <property type="match status" value="1"/>
</dbReference>
<dbReference type="SMART" id="SM00490">
    <property type="entry name" value="HELICc"/>
    <property type="match status" value="1"/>
</dbReference>
<dbReference type="EMBL" id="SNRW01034129">
    <property type="protein sequence ID" value="KAA6355744.1"/>
    <property type="molecule type" value="Genomic_DNA"/>
</dbReference>